<organism evidence="3">
    <name type="scientific">freshwater metagenome</name>
    <dbReference type="NCBI Taxonomy" id="449393"/>
    <lineage>
        <taxon>unclassified sequences</taxon>
        <taxon>metagenomes</taxon>
        <taxon>ecological metagenomes</taxon>
    </lineage>
</organism>
<feature type="coiled-coil region" evidence="1">
    <location>
        <begin position="116"/>
        <end position="143"/>
    </location>
</feature>
<feature type="region of interest" description="Disordered" evidence="2">
    <location>
        <begin position="220"/>
        <end position="286"/>
    </location>
</feature>
<accession>A0A6J6AT22</accession>
<evidence type="ECO:0000256" key="1">
    <source>
        <dbReference type="SAM" id="Coils"/>
    </source>
</evidence>
<dbReference type="EMBL" id="CAEZSC010000001">
    <property type="protein sequence ID" value="CAB4529468.1"/>
    <property type="molecule type" value="Genomic_DNA"/>
</dbReference>
<sequence>MAKKNFLSWVGFEGEQSTAAPSENALDRIRQLESQLADLRSRRDITSLTKEEFEILSTETAMTIIKSAQQRESRAALQADRALAESTSRAKATLEAAEAKAKAVLAGAESRGRKYLEAAETEAAELRNEAERAVETLVTSKKREAGALLSSAKQEAERIISAATSEIADYRGWLTSAISESERLYRIQTQSLAQAESAISQSRARLQGAFERLAGLQGDIDGNLTSDNRPRGKTFARATEFAKSSQTEEEIPEVPVLSHAKKSPARKPVKKVAKKPVKKSAAKKRK</sequence>
<feature type="compositionally biased region" description="Basic residues" evidence="2">
    <location>
        <begin position="259"/>
        <end position="286"/>
    </location>
</feature>
<evidence type="ECO:0000313" key="3">
    <source>
        <dbReference type="EMBL" id="CAB4529468.1"/>
    </source>
</evidence>
<dbReference type="EMBL" id="CAFBNS010000027">
    <property type="protein sequence ID" value="CAB4956376.1"/>
    <property type="molecule type" value="Genomic_DNA"/>
</dbReference>
<gene>
    <name evidence="3" type="ORF">UFOPK1380_00047</name>
    <name evidence="4" type="ORF">UFOPK3874_00260</name>
</gene>
<feature type="coiled-coil region" evidence="1">
    <location>
        <begin position="22"/>
        <end position="49"/>
    </location>
</feature>
<evidence type="ECO:0000256" key="2">
    <source>
        <dbReference type="SAM" id="MobiDB-lite"/>
    </source>
</evidence>
<keyword evidence="1" id="KW-0175">Coiled coil</keyword>
<name>A0A6J6AT22_9ZZZZ</name>
<protein>
    <submittedName>
        <fullName evidence="3">Unannotated protein</fullName>
    </submittedName>
</protein>
<evidence type="ECO:0000313" key="4">
    <source>
        <dbReference type="EMBL" id="CAB4956376.1"/>
    </source>
</evidence>
<reference evidence="3" key="1">
    <citation type="submission" date="2020-05" db="EMBL/GenBank/DDBJ databases">
        <authorList>
            <person name="Chiriac C."/>
            <person name="Salcher M."/>
            <person name="Ghai R."/>
            <person name="Kavagutti S V."/>
        </authorList>
    </citation>
    <scope>NUCLEOTIDE SEQUENCE</scope>
</reference>
<dbReference type="AlphaFoldDB" id="A0A6J6AT22"/>
<proteinExistence type="predicted"/>